<dbReference type="AlphaFoldDB" id="A0AAN6JQR7"/>
<reference evidence="1" key="1">
    <citation type="journal article" date="2023" name="PhytoFront">
        <title>Draft Genome Resources of Seven Strains of Tilletia horrida, Causal Agent of Kernel Smut of Rice.</title>
        <authorList>
            <person name="Khanal S."/>
            <person name="Antony Babu S."/>
            <person name="Zhou X.G."/>
        </authorList>
    </citation>
    <scope>NUCLEOTIDE SEQUENCE</scope>
    <source>
        <strain evidence="1">TX6</strain>
    </source>
</reference>
<sequence length="66" mass="7027">MSTKAASSSANTMRSTALMTAQDVAALRSAQLPVEMSEAIRLTSNEAIAGRNDNTSRAYVPKQKLL</sequence>
<keyword evidence="2" id="KW-1185">Reference proteome</keyword>
<comment type="caution">
    <text evidence="1">The sequence shown here is derived from an EMBL/GenBank/DDBJ whole genome shotgun (WGS) entry which is preliminary data.</text>
</comment>
<accession>A0AAN6JQR7</accession>
<name>A0AAN6JQR7_9BASI</name>
<organism evidence="1 2">
    <name type="scientific">Tilletia horrida</name>
    <dbReference type="NCBI Taxonomy" id="155126"/>
    <lineage>
        <taxon>Eukaryota</taxon>
        <taxon>Fungi</taxon>
        <taxon>Dikarya</taxon>
        <taxon>Basidiomycota</taxon>
        <taxon>Ustilaginomycotina</taxon>
        <taxon>Exobasidiomycetes</taxon>
        <taxon>Tilletiales</taxon>
        <taxon>Tilletiaceae</taxon>
        <taxon>Tilletia</taxon>
    </lineage>
</organism>
<evidence type="ECO:0000313" key="2">
    <source>
        <dbReference type="Proteomes" id="UP001176517"/>
    </source>
</evidence>
<gene>
    <name evidence="1" type="ORF">OC846_004847</name>
</gene>
<protein>
    <submittedName>
        <fullName evidence="1">Uncharacterized protein</fullName>
    </submittedName>
</protein>
<evidence type="ECO:0000313" key="1">
    <source>
        <dbReference type="EMBL" id="KAK0547430.1"/>
    </source>
</evidence>
<dbReference type="EMBL" id="JAPDMZ010000161">
    <property type="protein sequence ID" value="KAK0547430.1"/>
    <property type="molecule type" value="Genomic_DNA"/>
</dbReference>
<proteinExistence type="predicted"/>
<dbReference type="Proteomes" id="UP001176517">
    <property type="component" value="Unassembled WGS sequence"/>
</dbReference>